<evidence type="ECO:0000313" key="2">
    <source>
        <dbReference type="Proteomes" id="UP001500542"/>
    </source>
</evidence>
<sequence>MQAMSENEEHAVSVLEVALGIDLTEVELGEDYVLEPSDEMLKRCEDLVASGPSPEVLSELVAGLRNSYHLRRVHRLLAEMGWQVLHQLRADVGTSGVFLRVAERLGQAFKYGAGPADLDLVLEMCSDTNLTFEGDIEDVRNYWFDSLAKIRDDRVGEFCRSIIDADLGRWQDLRLGSSIRALAKVWDGKTDPIRVGRIAEEHPDSFIRKVARQSLAKH</sequence>
<keyword evidence="2" id="KW-1185">Reference proteome</keyword>
<accession>A0ABP4B8H2</accession>
<reference evidence="2" key="1">
    <citation type="journal article" date="2019" name="Int. J. Syst. Evol. Microbiol.">
        <title>The Global Catalogue of Microorganisms (GCM) 10K type strain sequencing project: providing services to taxonomists for standard genome sequencing and annotation.</title>
        <authorList>
            <consortium name="The Broad Institute Genomics Platform"/>
            <consortium name="The Broad Institute Genome Sequencing Center for Infectious Disease"/>
            <person name="Wu L."/>
            <person name="Ma J."/>
        </authorList>
    </citation>
    <scope>NUCLEOTIDE SEQUENCE [LARGE SCALE GENOMIC DNA]</scope>
    <source>
        <strain evidence="2">JCM 10977</strain>
    </source>
</reference>
<proteinExistence type="predicted"/>
<organism evidence="1 2">
    <name type="scientific">Kribbella koreensis</name>
    <dbReference type="NCBI Taxonomy" id="57909"/>
    <lineage>
        <taxon>Bacteria</taxon>
        <taxon>Bacillati</taxon>
        <taxon>Actinomycetota</taxon>
        <taxon>Actinomycetes</taxon>
        <taxon>Propionibacteriales</taxon>
        <taxon>Kribbellaceae</taxon>
        <taxon>Kribbella</taxon>
    </lineage>
</organism>
<protein>
    <recommendedName>
        <fullName evidence="3">HEAT repeat protein</fullName>
    </recommendedName>
</protein>
<dbReference type="EMBL" id="BAAAHK010000009">
    <property type="protein sequence ID" value="GAA0946571.1"/>
    <property type="molecule type" value="Genomic_DNA"/>
</dbReference>
<evidence type="ECO:0000313" key="1">
    <source>
        <dbReference type="EMBL" id="GAA0946571.1"/>
    </source>
</evidence>
<name>A0ABP4B8H2_9ACTN</name>
<gene>
    <name evidence="1" type="ORF">GCM10009554_42580</name>
</gene>
<dbReference type="Proteomes" id="UP001500542">
    <property type="component" value="Unassembled WGS sequence"/>
</dbReference>
<evidence type="ECO:0008006" key="3">
    <source>
        <dbReference type="Google" id="ProtNLM"/>
    </source>
</evidence>
<comment type="caution">
    <text evidence="1">The sequence shown here is derived from an EMBL/GenBank/DDBJ whole genome shotgun (WGS) entry which is preliminary data.</text>
</comment>